<keyword evidence="5" id="KW-1185">Reference proteome</keyword>
<dbReference type="Gene3D" id="3.30.360.10">
    <property type="entry name" value="Dihydrodipicolinate Reductase, domain 2"/>
    <property type="match status" value="1"/>
</dbReference>
<dbReference type="AlphaFoldDB" id="A0A2W2ADX7"/>
<dbReference type="Pfam" id="PF03435">
    <property type="entry name" value="Sacchrp_dh_NADP"/>
    <property type="match status" value="1"/>
</dbReference>
<organism evidence="4 5">
    <name type="scientific">Taibaiella soli</name>
    <dbReference type="NCBI Taxonomy" id="1649169"/>
    <lineage>
        <taxon>Bacteria</taxon>
        <taxon>Pseudomonadati</taxon>
        <taxon>Bacteroidota</taxon>
        <taxon>Chitinophagia</taxon>
        <taxon>Chitinophagales</taxon>
        <taxon>Chitinophagaceae</taxon>
        <taxon>Taibaiella</taxon>
    </lineage>
</organism>
<dbReference type="OrthoDB" id="973788at2"/>
<protein>
    <submittedName>
        <fullName evidence="4">Saccharopine dehydrogenase</fullName>
    </submittedName>
</protein>
<dbReference type="EMBL" id="QKTW01000022">
    <property type="protein sequence ID" value="PZF71752.1"/>
    <property type="molecule type" value="Genomic_DNA"/>
</dbReference>
<evidence type="ECO:0000259" key="3">
    <source>
        <dbReference type="Pfam" id="PF16653"/>
    </source>
</evidence>
<accession>A0A2W2ADX7</accession>
<keyword evidence="1" id="KW-0560">Oxidoreductase</keyword>
<dbReference type="GO" id="GO:0019878">
    <property type="term" value="P:lysine biosynthetic process via aminoadipic acid"/>
    <property type="evidence" value="ECO:0007669"/>
    <property type="project" value="TreeGrafter"/>
</dbReference>
<dbReference type="SUPFAM" id="SSF55347">
    <property type="entry name" value="Glyceraldehyde-3-phosphate dehydrogenase-like, C-terminal domain"/>
    <property type="match status" value="1"/>
</dbReference>
<dbReference type="Pfam" id="PF16653">
    <property type="entry name" value="Sacchrp_dh_C"/>
    <property type="match status" value="1"/>
</dbReference>
<evidence type="ECO:0000313" key="5">
    <source>
        <dbReference type="Proteomes" id="UP000248745"/>
    </source>
</evidence>
<evidence type="ECO:0000259" key="2">
    <source>
        <dbReference type="Pfam" id="PF03435"/>
    </source>
</evidence>
<dbReference type="Proteomes" id="UP000248745">
    <property type="component" value="Unassembled WGS sequence"/>
</dbReference>
<dbReference type="GO" id="GO:0005737">
    <property type="term" value="C:cytoplasm"/>
    <property type="evidence" value="ECO:0007669"/>
    <property type="project" value="TreeGrafter"/>
</dbReference>
<dbReference type="SUPFAM" id="SSF51735">
    <property type="entry name" value="NAD(P)-binding Rossmann-fold domains"/>
    <property type="match status" value="1"/>
</dbReference>
<dbReference type="InterPro" id="IPR051168">
    <property type="entry name" value="AASS"/>
</dbReference>
<dbReference type="InterPro" id="IPR032095">
    <property type="entry name" value="Sacchrp_dh-like_C"/>
</dbReference>
<reference evidence="4 5" key="1">
    <citation type="submission" date="2018-06" db="EMBL/GenBank/DDBJ databases">
        <title>Mucibacter soli gen. nov., sp. nov., a new member of the family Chitinophagaceae producing mucin.</title>
        <authorList>
            <person name="Kim M.-K."/>
            <person name="Park S."/>
            <person name="Kim T.-S."/>
            <person name="Joung Y."/>
            <person name="Han J.-H."/>
            <person name="Kim S.B."/>
        </authorList>
    </citation>
    <scope>NUCLEOTIDE SEQUENCE [LARGE SCALE GENOMIC DNA]</scope>
    <source>
        <strain evidence="4 5">R1-15</strain>
    </source>
</reference>
<sequence length="443" mass="49810">MSKILVAGAGKSSTYLIHYLLSHASRNKWQITVADGNADAIAEKIQKHPHAKMAVIDITDASQRQKLVEEADIVVSLMPPHLHIHLAKDCLQFKKNLITSSYISPEMKEMHQAVKDAGLMFMCEMGLDPGIDHMTANQIIHSIQRVTATITSFKSYCGGLVAPENDDNPWHYKFSWNPRNIITAGLGGAKFLQNNKIVEVPYEHIFENNKKIKVNGLGSLAYYPNRDSLRYLDLYDVPDIKTFIRATLRYPDFCKGWQAIINLGLTSETDTFDTTDVTYAQWLGNKTGYKTSAQSLVEYIAEKLNIQPTDKIISMLQWLGLFDGTLLKQGQFSSADIMLDLLQSKWAMGPTEKDMVVMQHEVEYLHRNQKTTLLSTMVIKGDDREFSAMAKTVGLPMGILARMILAKTIDPPKGVLIPSMPAVYRPVLNELKHHGIVFTEEII</sequence>
<dbReference type="RefSeq" id="WP_111000123.1">
    <property type="nucleotide sequence ID" value="NZ_QKTW01000022.1"/>
</dbReference>
<dbReference type="PANTHER" id="PTHR11133:SF22">
    <property type="entry name" value="ALPHA-AMINOADIPIC SEMIALDEHYDE SYNTHASE, MITOCHONDRIAL"/>
    <property type="match status" value="1"/>
</dbReference>
<comment type="caution">
    <text evidence="4">The sequence shown here is derived from an EMBL/GenBank/DDBJ whole genome shotgun (WGS) entry which is preliminary data.</text>
</comment>
<feature type="domain" description="Saccharopine dehydrogenase NADP binding" evidence="2">
    <location>
        <begin position="4"/>
        <end position="122"/>
    </location>
</feature>
<dbReference type="Gene3D" id="3.40.50.720">
    <property type="entry name" value="NAD(P)-binding Rossmann-like Domain"/>
    <property type="match status" value="1"/>
</dbReference>
<dbReference type="InterPro" id="IPR036291">
    <property type="entry name" value="NAD(P)-bd_dom_sf"/>
</dbReference>
<dbReference type="GO" id="GO:0004753">
    <property type="term" value="F:saccharopine dehydrogenase activity"/>
    <property type="evidence" value="ECO:0007669"/>
    <property type="project" value="TreeGrafter"/>
</dbReference>
<name>A0A2W2ADX7_9BACT</name>
<evidence type="ECO:0000313" key="4">
    <source>
        <dbReference type="EMBL" id="PZF71752.1"/>
    </source>
</evidence>
<proteinExistence type="predicted"/>
<gene>
    <name evidence="4" type="ORF">DN068_16940</name>
</gene>
<dbReference type="PANTHER" id="PTHR11133">
    <property type="entry name" value="SACCHAROPINE DEHYDROGENASE"/>
    <property type="match status" value="1"/>
</dbReference>
<evidence type="ECO:0000256" key="1">
    <source>
        <dbReference type="ARBA" id="ARBA00023002"/>
    </source>
</evidence>
<dbReference type="InterPro" id="IPR005097">
    <property type="entry name" value="Sacchrp_dh_NADP-bd"/>
</dbReference>
<dbReference type="Gene3D" id="1.10.1870.10">
    <property type="entry name" value="Domain 3, Saccharopine reductase"/>
    <property type="match status" value="1"/>
</dbReference>
<feature type="domain" description="Saccharopine dehydrogenase-like C-terminal" evidence="3">
    <location>
        <begin position="126"/>
        <end position="436"/>
    </location>
</feature>